<protein>
    <submittedName>
        <fullName evidence="1">Uncharacterized protein</fullName>
    </submittedName>
</protein>
<accession>A0ABV8AV31</accession>
<sequence>MKNSVDLTLSCTEDDLAEIFSFTAEKSIAGLTNLETFIGHAFNLTLQRDGFFGAWAKVWQKDGTYNLKLSSPHHDLSAYETKVPDFISAAQKALEIKRDKQSMIDSVINSTGKEMRFILPFGTAMASTRSVQFLHFPPIETYDYTDYLFSPTNRRWENLLGYNGVHDTNFSVLESVVDCVPLGAPGGDADGINPFNDTFTDYVKVMLQARLRTYKKTTVPLVAHGSPVHDWLKKNYSNQIDGYFDTLKIAEIHFFDDDTKTPVLAANHPSEYLYYADKPYSEAKEKLLTQDLISAGWQARMSKHPQDCPFKVLDSLTAYWTANPRLTEIMNQEDQAYNFNP</sequence>
<evidence type="ECO:0000313" key="1">
    <source>
        <dbReference type="EMBL" id="MFC3881831.1"/>
    </source>
</evidence>
<comment type="caution">
    <text evidence="1">The sequence shown here is derived from an EMBL/GenBank/DDBJ whole genome shotgun (WGS) entry which is preliminary data.</text>
</comment>
<dbReference type="RefSeq" id="WP_377907181.1">
    <property type="nucleotide sequence ID" value="NZ_JBHRZS010000007.1"/>
</dbReference>
<gene>
    <name evidence="1" type="ORF">ACFOSV_16665</name>
</gene>
<proteinExistence type="predicted"/>
<name>A0ABV8AV31_9BACT</name>
<organism evidence="1 2">
    <name type="scientific">Algoriphagus namhaensis</name>
    <dbReference type="NCBI Taxonomy" id="915353"/>
    <lineage>
        <taxon>Bacteria</taxon>
        <taxon>Pseudomonadati</taxon>
        <taxon>Bacteroidota</taxon>
        <taxon>Cytophagia</taxon>
        <taxon>Cytophagales</taxon>
        <taxon>Cyclobacteriaceae</taxon>
        <taxon>Algoriphagus</taxon>
    </lineage>
</organism>
<dbReference type="Proteomes" id="UP001595805">
    <property type="component" value="Unassembled WGS sequence"/>
</dbReference>
<dbReference type="EMBL" id="JBHRZS010000007">
    <property type="protein sequence ID" value="MFC3881831.1"/>
    <property type="molecule type" value="Genomic_DNA"/>
</dbReference>
<evidence type="ECO:0000313" key="2">
    <source>
        <dbReference type="Proteomes" id="UP001595805"/>
    </source>
</evidence>
<keyword evidence="2" id="KW-1185">Reference proteome</keyword>
<reference evidence="2" key="1">
    <citation type="journal article" date="2019" name="Int. J. Syst. Evol. Microbiol.">
        <title>The Global Catalogue of Microorganisms (GCM) 10K type strain sequencing project: providing services to taxonomists for standard genome sequencing and annotation.</title>
        <authorList>
            <consortium name="The Broad Institute Genomics Platform"/>
            <consortium name="The Broad Institute Genome Sequencing Center for Infectious Disease"/>
            <person name="Wu L."/>
            <person name="Ma J."/>
        </authorList>
    </citation>
    <scope>NUCLEOTIDE SEQUENCE [LARGE SCALE GENOMIC DNA]</scope>
    <source>
        <strain evidence="2">CCUG 60523</strain>
    </source>
</reference>